<dbReference type="Pfam" id="PF00109">
    <property type="entry name" value="ketoacyl-synt"/>
    <property type="match status" value="1"/>
</dbReference>
<feature type="domain" description="Beta-ketoacyl-[acyl-carrier-protein] synthase III C-terminal" evidence="4">
    <location>
        <begin position="284"/>
        <end position="362"/>
    </location>
</feature>
<gene>
    <name evidence="5" type="ORF">JI741_06465</name>
</gene>
<reference evidence="5 6" key="1">
    <citation type="submission" date="2021-01" db="EMBL/GenBank/DDBJ databases">
        <title>Chryseolinea sp. Jin1 Genome sequencing and assembly.</title>
        <authorList>
            <person name="Kim I."/>
        </authorList>
    </citation>
    <scope>NUCLEOTIDE SEQUENCE [LARGE SCALE GENOMIC DNA]</scope>
    <source>
        <strain evidence="5 6">Jin1</strain>
    </source>
</reference>
<dbReference type="InterPro" id="IPR016039">
    <property type="entry name" value="Thiolase-like"/>
</dbReference>
<dbReference type="CDD" id="cd00827">
    <property type="entry name" value="init_cond_enzymes"/>
    <property type="match status" value="1"/>
</dbReference>
<keyword evidence="6" id="KW-1185">Reference proteome</keyword>
<dbReference type="Pfam" id="PF08541">
    <property type="entry name" value="ACP_syn_III_C"/>
    <property type="match status" value="1"/>
</dbReference>
<sequence>MNRSVYITRLASFLPNEPVSNDEIESILGLINNQSSKAKPLILRNNQIKTRYYASDKKGNTTHTNTDLTSLAVEKLLDKDFTKEQIEVLSCGTTTPDQMLPAHAAMVHGVLGGYPVEINSATGACSAGIQAMKFGYLSVLSGSADNAVCTGSERFSKWMLAKFFKEEAAKVSQLEGDGIIAFEKDFLRFMLSDGAGAALMQSKPNATGLSLKVEWIEQRSFAHELPACMYSGAVKDGDGKFIGWSDIDQEHWTTDSVFAIKQDTKLLGEFIVKKGGELLKKLVDAKNVDIDNLTYFLPHLSSQYFASRIEKELTSLGMIIPAAKWFTNLSWVGNVGAASPYLMLEELFNSGRLKKGDTLLMMIPESARFNYAYVMLTVV</sequence>
<evidence type="ECO:0000313" key="6">
    <source>
        <dbReference type="Proteomes" id="UP000613030"/>
    </source>
</evidence>
<feature type="domain" description="Beta-ketoacyl synthase-like N-terminal" evidence="3">
    <location>
        <begin position="85"/>
        <end position="204"/>
    </location>
</feature>
<evidence type="ECO:0000259" key="3">
    <source>
        <dbReference type="Pfam" id="PF00109"/>
    </source>
</evidence>
<dbReference type="Gene3D" id="3.40.47.10">
    <property type="match status" value="2"/>
</dbReference>
<keyword evidence="1" id="KW-0808">Transferase</keyword>
<accession>A0ABS1KND5</accession>
<dbReference type="InterPro" id="IPR014030">
    <property type="entry name" value="Ketoacyl_synth_N"/>
</dbReference>
<dbReference type="EMBL" id="JAERRB010000002">
    <property type="protein sequence ID" value="MBL0740854.1"/>
    <property type="molecule type" value="Genomic_DNA"/>
</dbReference>
<evidence type="ECO:0000256" key="2">
    <source>
        <dbReference type="ARBA" id="ARBA00023315"/>
    </source>
</evidence>
<dbReference type="SUPFAM" id="SSF53901">
    <property type="entry name" value="Thiolase-like"/>
    <property type="match status" value="2"/>
</dbReference>
<comment type="caution">
    <text evidence="5">The sequence shown here is derived from an EMBL/GenBank/DDBJ whole genome shotgun (WGS) entry which is preliminary data.</text>
</comment>
<name>A0ABS1KND5_9BACT</name>
<dbReference type="PANTHER" id="PTHR34069">
    <property type="entry name" value="3-OXOACYL-[ACYL-CARRIER-PROTEIN] SYNTHASE 3"/>
    <property type="match status" value="1"/>
</dbReference>
<dbReference type="InterPro" id="IPR013747">
    <property type="entry name" value="ACP_syn_III_C"/>
</dbReference>
<dbReference type="NCBIfam" id="NF005293">
    <property type="entry name" value="PRK06816.1"/>
    <property type="match status" value="1"/>
</dbReference>
<evidence type="ECO:0000313" key="5">
    <source>
        <dbReference type="EMBL" id="MBL0740854.1"/>
    </source>
</evidence>
<evidence type="ECO:0000256" key="1">
    <source>
        <dbReference type="ARBA" id="ARBA00022679"/>
    </source>
</evidence>
<protein>
    <submittedName>
        <fullName evidence="5">Beta-ketoacyl-ACP synthase III</fullName>
    </submittedName>
</protein>
<dbReference type="PANTHER" id="PTHR34069:SF2">
    <property type="entry name" value="BETA-KETOACYL-[ACYL-CARRIER-PROTEIN] SYNTHASE III"/>
    <property type="match status" value="1"/>
</dbReference>
<keyword evidence="2" id="KW-0012">Acyltransferase</keyword>
<evidence type="ECO:0000259" key="4">
    <source>
        <dbReference type="Pfam" id="PF08541"/>
    </source>
</evidence>
<organism evidence="5 6">
    <name type="scientific">Chryseolinea lacunae</name>
    <dbReference type="NCBI Taxonomy" id="2801331"/>
    <lineage>
        <taxon>Bacteria</taxon>
        <taxon>Pseudomonadati</taxon>
        <taxon>Bacteroidota</taxon>
        <taxon>Cytophagia</taxon>
        <taxon>Cytophagales</taxon>
        <taxon>Fulvivirgaceae</taxon>
        <taxon>Chryseolinea</taxon>
    </lineage>
</organism>
<dbReference type="RefSeq" id="WP_202008229.1">
    <property type="nucleotide sequence ID" value="NZ_JAERRB010000002.1"/>
</dbReference>
<dbReference type="Proteomes" id="UP000613030">
    <property type="component" value="Unassembled WGS sequence"/>
</dbReference>
<proteinExistence type="predicted"/>